<protein>
    <submittedName>
        <fullName evidence="4">HTH-type transcriptional regulator AdhR</fullName>
    </submittedName>
</protein>
<dbReference type="PROSITE" id="PS50937">
    <property type="entry name" value="HTH_MERR_2"/>
    <property type="match status" value="1"/>
</dbReference>
<dbReference type="RefSeq" id="WP_131098724.1">
    <property type="nucleotide sequence ID" value="NZ_CP036455.1"/>
</dbReference>
<dbReference type="OrthoDB" id="9802944at2"/>
<dbReference type="PANTHER" id="PTHR30204">
    <property type="entry name" value="REDOX-CYCLING DRUG-SENSING TRANSCRIPTIONAL ACTIVATOR SOXR"/>
    <property type="match status" value="1"/>
</dbReference>
<evidence type="ECO:0000259" key="3">
    <source>
        <dbReference type="PROSITE" id="PS50937"/>
    </source>
</evidence>
<dbReference type="PRINTS" id="PR00040">
    <property type="entry name" value="HTHMERR"/>
</dbReference>
<dbReference type="SUPFAM" id="SSF46955">
    <property type="entry name" value="Putative DNA-binding domain"/>
    <property type="match status" value="1"/>
</dbReference>
<keyword evidence="1" id="KW-0238">DNA-binding</keyword>
<feature type="domain" description="HTH merR-type" evidence="3">
    <location>
        <begin position="8"/>
        <end position="77"/>
    </location>
</feature>
<feature type="region of interest" description="Disordered" evidence="2">
    <location>
        <begin position="128"/>
        <end position="148"/>
    </location>
</feature>
<dbReference type="PROSITE" id="PS00552">
    <property type="entry name" value="HTH_MERR_1"/>
    <property type="match status" value="1"/>
</dbReference>
<evidence type="ECO:0000313" key="5">
    <source>
        <dbReference type="Proteomes" id="UP000292235"/>
    </source>
</evidence>
<gene>
    <name evidence="4" type="primary">adhR1</name>
    <name evidence="4" type="ORF">EKD16_13910</name>
</gene>
<evidence type="ECO:0000256" key="2">
    <source>
        <dbReference type="SAM" id="MobiDB-lite"/>
    </source>
</evidence>
<sequence length="148" mass="16154">MSNAPVRRLTVSEAAERSGLTIDTLRYYERIGLIDPVPRSASGQRLYGEPELERLELVNRLRGTGMSIQEMLDYAELVRSGPETMERRRAMLAEHRMRLCAEMDRLASTVGYLDRKIGVYDAHLGGAAASADPAAPPSAPPGRGAGEA</sequence>
<evidence type="ECO:0000313" key="4">
    <source>
        <dbReference type="EMBL" id="QBI54564.1"/>
    </source>
</evidence>
<dbReference type="InterPro" id="IPR009061">
    <property type="entry name" value="DNA-bd_dom_put_sf"/>
</dbReference>
<accession>A0A4P6Q6L6</accession>
<dbReference type="Proteomes" id="UP000292235">
    <property type="component" value="Chromosome"/>
</dbReference>
<keyword evidence="5" id="KW-1185">Reference proteome</keyword>
<dbReference type="Gene3D" id="1.10.1660.10">
    <property type="match status" value="1"/>
</dbReference>
<dbReference type="GO" id="GO:0003700">
    <property type="term" value="F:DNA-binding transcription factor activity"/>
    <property type="evidence" value="ECO:0007669"/>
    <property type="project" value="InterPro"/>
</dbReference>
<name>A0A4P6Q6L6_9ACTN</name>
<dbReference type="CDD" id="cd01109">
    <property type="entry name" value="HTH_YyaN"/>
    <property type="match status" value="1"/>
</dbReference>
<dbReference type="KEGG" id="strr:EKD16_13910"/>
<proteinExistence type="predicted"/>
<reference evidence="4 5" key="1">
    <citation type="submission" date="2019-02" db="EMBL/GenBank/DDBJ databases">
        <authorList>
            <person name="Khodamoradi S."/>
            <person name="Hahnke R.L."/>
            <person name="Kaempfer P."/>
            <person name="Schumann P."/>
            <person name="Rohde M."/>
            <person name="Steinert M."/>
            <person name="Luzhetskyy A."/>
            <person name="Wink J."/>
            <person name="Ruckert C."/>
        </authorList>
    </citation>
    <scope>NUCLEOTIDE SEQUENCE [LARGE SCALE GENOMIC DNA]</scope>
    <source>
        <strain evidence="4 5">M2</strain>
    </source>
</reference>
<dbReference type="Pfam" id="PF13411">
    <property type="entry name" value="MerR_1"/>
    <property type="match status" value="1"/>
</dbReference>
<dbReference type="InterPro" id="IPR000551">
    <property type="entry name" value="MerR-type_HTH_dom"/>
</dbReference>
<dbReference type="GO" id="GO:0003677">
    <property type="term" value="F:DNA binding"/>
    <property type="evidence" value="ECO:0007669"/>
    <property type="project" value="UniProtKB-KW"/>
</dbReference>
<dbReference type="AlphaFoldDB" id="A0A4P6Q6L6"/>
<dbReference type="SMART" id="SM00422">
    <property type="entry name" value="HTH_MERR"/>
    <property type="match status" value="1"/>
</dbReference>
<dbReference type="PANTHER" id="PTHR30204:SF98">
    <property type="entry name" value="HTH-TYPE TRANSCRIPTIONAL REGULATOR ADHR"/>
    <property type="match status" value="1"/>
</dbReference>
<dbReference type="InterPro" id="IPR047057">
    <property type="entry name" value="MerR_fam"/>
</dbReference>
<organism evidence="4 5">
    <name type="scientific">Streptomonospora litoralis</name>
    <dbReference type="NCBI Taxonomy" id="2498135"/>
    <lineage>
        <taxon>Bacteria</taxon>
        <taxon>Bacillati</taxon>
        <taxon>Actinomycetota</taxon>
        <taxon>Actinomycetes</taxon>
        <taxon>Streptosporangiales</taxon>
        <taxon>Nocardiopsidaceae</taxon>
        <taxon>Streptomonospora</taxon>
    </lineage>
</organism>
<evidence type="ECO:0000256" key="1">
    <source>
        <dbReference type="ARBA" id="ARBA00023125"/>
    </source>
</evidence>
<dbReference type="EMBL" id="CP036455">
    <property type="protein sequence ID" value="QBI54564.1"/>
    <property type="molecule type" value="Genomic_DNA"/>
</dbReference>